<sequence>MNKGDPFSRGFPVIDDYVFNVLSWKNSEVQIPGSFYSRHVLGVLRIPFEWLRDTIPLDKLFNRHRSSEMALDGVLKTVEYGVRRSSRVEPFETLLLDVFDERRG</sequence>
<comment type="caution">
    <text evidence="1">The sequence shown here is derived from an EMBL/GenBank/DDBJ whole genome shotgun (WGS) entry which is preliminary data.</text>
</comment>
<evidence type="ECO:0000313" key="2">
    <source>
        <dbReference type="Proteomes" id="UP000011523"/>
    </source>
</evidence>
<gene>
    <name evidence="1" type="ORF">C472_15167</name>
</gene>
<dbReference type="AlphaFoldDB" id="M0DCQ0"/>
<proteinExistence type="predicted"/>
<reference evidence="1 2" key="1">
    <citation type="journal article" date="2014" name="PLoS Genet.">
        <title>Phylogenetically driven sequencing of extremely halophilic archaea reveals strategies for static and dynamic osmo-response.</title>
        <authorList>
            <person name="Becker E.A."/>
            <person name="Seitzer P.M."/>
            <person name="Tritt A."/>
            <person name="Larsen D."/>
            <person name="Krusor M."/>
            <person name="Yao A.I."/>
            <person name="Wu D."/>
            <person name="Madern D."/>
            <person name="Eisen J.A."/>
            <person name="Darling A.E."/>
            <person name="Facciotti M.T."/>
        </authorList>
    </citation>
    <scope>NUCLEOTIDE SEQUENCE [LARGE SCALE GENOMIC DNA]</scope>
    <source>
        <strain evidence="1 2">DSM 14210</strain>
    </source>
</reference>
<protein>
    <submittedName>
        <fullName evidence="1">Uncharacterized protein</fullName>
    </submittedName>
</protein>
<keyword evidence="2" id="KW-1185">Reference proteome</keyword>
<dbReference type="EMBL" id="AOJD01000077">
    <property type="protein sequence ID" value="ELZ33260.1"/>
    <property type="molecule type" value="Genomic_DNA"/>
</dbReference>
<organism evidence="1 2">
    <name type="scientific">Halorubrum tebenquichense DSM 14210</name>
    <dbReference type="NCBI Taxonomy" id="1227485"/>
    <lineage>
        <taxon>Archaea</taxon>
        <taxon>Methanobacteriati</taxon>
        <taxon>Methanobacteriota</taxon>
        <taxon>Stenosarchaea group</taxon>
        <taxon>Halobacteria</taxon>
        <taxon>Halobacteriales</taxon>
        <taxon>Haloferacaceae</taxon>
        <taxon>Halorubrum</taxon>
    </lineage>
</organism>
<evidence type="ECO:0000313" key="1">
    <source>
        <dbReference type="EMBL" id="ELZ33260.1"/>
    </source>
</evidence>
<name>M0DCQ0_9EURY</name>
<accession>M0DCQ0</accession>
<dbReference type="Proteomes" id="UP000011523">
    <property type="component" value="Unassembled WGS sequence"/>
</dbReference>